<keyword evidence="6 11" id="KW-0032">Aminotransferase</keyword>
<comment type="subunit">
    <text evidence="11">Homodimer.</text>
</comment>
<dbReference type="Proteomes" id="UP000183080">
    <property type="component" value="Unassembled WGS sequence"/>
</dbReference>
<evidence type="ECO:0000259" key="13">
    <source>
        <dbReference type="PROSITE" id="PS51464"/>
    </source>
</evidence>
<evidence type="ECO:0000256" key="1">
    <source>
        <dbReference type="ARBA" id="ARBA00001031"/>
    </source>
</evidence>
<dbReference type="HAMAP" id="MF_00164">
    <property type="entry name" value="GlmS"/>
    <property type="match status" value="1"/>
</dbReference>
<name>A0A1J5TRZ3_9ARCH</name>
<sequence length="604" mass="65961">MCGIVGYTGNKPAQEIVIDSLKKLEYRGYDSSGIALHEGEIVFSKKEGPIANLESVLDSSNSKMAIAHTRWATHGVPSDVNSHPHLSNDGKIAVVHNGTIDNYLDIKSSLENEGFNFLSESDTEVIPNLLSKYYEGDLVKAVSKILDEIEGIYTIAAIHVDNPEQIVSVRNETPLVIGLGNEENYVASDIYAILKYTQQIIYPDDHQIVSVSPKDVKVLDQNLNEVKFEVETVEKYTEVAEKGGFEHFMLKEIFEQPKALQDSQTELFVNSPLDNLDLNWKIGSISVVACGTSYHAGLVGKYVIEQLTAIPVSVHYASEFRYAAPVQGVGGLMSSRPLVILISQSGETADTLAAARAAKQQGCHTVAICNVPGSRITREVDGVIITKSGQEIGVAATKTFLTQMQALYALAMHLAFQSGSIDHVMLKNWENELRGIPSKITQLLNSSESIKELVPHISKAKSTFFIGRNINYPLALEGALKLKEISYIHAEGYPAGELKHGPLALLSSDTPVIAIAIQDHTYSKLISNIEEISARSAPVITVAQKGDKQALRVSDHGFELPEVDPVLSPFLVAVFVQLLSYYVAHDLGKSIDKPRNLAKSVTVE</sequence>
<dbReference type="GO" id="GO:0006487">
    <property type="term" value="P:protein N-linked glycosylation"/>
    <property type="evidence" value="ECO:0007669"/>
    <property type="project" value="TreeGrafter"/>
</dbReference>
<keyword evidence="9" id="KW-0315">Glutamine amidotransferase</keyword>
<feature type="active site" description="For Fru-6P isomerization activity" evidence="11">
    <location>
        <position position="599"/>
    </location>
</feature>
<evidence type="ECO:0000256" key="10">
    <source>
        <dbReference type="ARBA" id="ARBA00055466"/>
    </source>
</evidence>
<evidence type="ECO:0000259" key="12">
    <source>
        <dbReference type="PROSITE" id="PS51278"/>
    </source>
</evidence>
<dbReference type="EC" id="2.6.1.16" evidence="3 11"/>
<keyword evidence="7 11" id="KW-0808">Transferase</keyword>
<feature type="domain" description="SIS" evidence="13">
    <location>
        <begin position="453"/>
        <end position="594"/>
    </location>
</feature>
<dbReference type="STRING" id="1888995.BD935_05520"/>
<dbReference type="InterPro" id="IPR005855">
    <property type="entry name" value="GFAT"/>
</dbReference>
<protein>
    <recommendedName>
        <fullName evidence="4 11">Glutamine--fructose-6-phosphate aminotransferase [isomerizing]</fullName>
        <ecNumber evidence="3 11">2.6.1.16</ecNumber>
    </recommendedName>
    <alternativeName>
        <fullName evidence="11">D-fructose-6-phosphate amidotransferase</fullName>
    </alternativeName>
    <alternativeName>
        <fullName evidence="11">GFAT</fullName>
    </alternativeName>
    <alternativeName>
        <fullName evidence="11">Glucosamine-6-phosphate synthase</fullName>
    </alternativeName>
    <alternativeName>
        <fullName evidence="11">Hexosephosphate aminotransferase</fullName>
    </alternativeName>
    <alternativeName>
        <fullName evidence="11">L-glutamine--D-fructose-6-phosphate amidotransferase</fullName>
    </alternativeName>
</protein>
<feature type="initiator methionine" description="Removed" evidence="11">
    <location>
        <position position="1"/>
    </location>
</feature>
<comment type="subcellular location">
    <subcellularLocation>
        <location evidence="2 11">Cytoplasm</location>
    </subcellularLocation>
</comment>
<dbReference type="InterPro" id="IPR035466">
    <property type="entry name" value="GlmS/AgaS_SIS"/>
</dbReference>
<dbReference type="GO" id="GO:0005975">
    <property type="term" value="P:carbohydrate metabolic process"/>
    <property type="evidence" value="ECO:0007669"/>
    <property type="project" value="UniProtKB-UniRule"/>
</dbReference>
<dbReference type="AlphaFoldDB" id="A0A1J5TRZ3"/>
<accession>A0A1J5TRZ3</accession>
<evidence type="ECO:0000256" key="8">
    <source>
        <dbReference type="ARBA" id="ARBA00022737"/>
    </source>
</evidence>
<evidence type="ECO:0000256" key="4">
    <source>
        <dbReference type="ARBA" id="ARBA00016090"/>
    </source>
</evidence>
<dbReference type="CDD" id="cd05009">
    <property type="entry name" value="SIS_GlmS_GlmD_2"/>
    <property type="match status" value="1"/>
</dbReference>
<comment type="caution">
    <text evidence="14">The sequence shown here is derived from an EMBL/GenBank/DDBJ whole genome shotgun (WGS) entry which is preliminary data.</text>
</comment>
<evidence type="ECO:0000256" key="5">
    <source>
        <dbReference type="ARBA" id="ARBA00022490"/>
    </source>
</evidence>
<dbReference type="NCBIfam" id="TIGR01135">
    <property type="entry name" value="glmS"/>
    <property type="match status" value="1"/>
</dbReference>
<proteinExistence type="inferred from homology"/>
<evidence type="ECO:0000256" key="11">
    <source>
        <dbReference type="HAMAP-Rule" id="MF_00164"/>
    </source>
</evidence>
<reference evidence="14 15" key="1">
    <citation type="submission" date="2016-08" db="EMBL/GenBank/DDBJ databases">
        <title>New Insights into Marine Group III Euryarchaeota, from dark to light.</title>
        <authorList>
            <person name="Haro-Moreno J.M."/>
            <person name="Rodriguez-Valera F."/>
            <person name="Lopez-Garcia P."/>
            <person name="Moreira D."/>
            <person name="Martin-Cuadrado A.B."/>
        </authorList>
    </citation>
    <scope>NUCLEOTIDE SEQUENCE [LARGE SCALE GENOMIC DNA]</scope>
    <source>
        <strain evidence="14">CG-Epi1</strain>
    </source>
</reference>
<keyword evidence="5 11" id="KW-0963">Cytoplasm</keyword>
<dbReference type="SUPFAM" id="SSF56235">
    <property type="entry name" value="N-terminal nucleophile aminohydrolases (Ntn hydrolases)"/>
    <property type="match status" value="1"/>
</dbReference>
<keyword evidence="8" id="KW-0677">Repeat</keyword>
<dbReference type="CDD" id="cd05008">
    <property type="entry name" value="SIS_GlmS_GlmD_1"/>
    <property type="match status" value="1"/>
</dbReference>
<dbReference type="Gene3D" id="3.60.20.10">
    <property type="entry name" value="Glutamine Phosphoribosylpyrophosphate, subunit 1, domain 1"/>
    <property type="match status" value="1"/>
</dbReference>
<dbReference type="InterPro" id="IPR047084">
    <property type="entry name" value="GFAT_N"/>
</dbReference>
<dbReference type="Pfam" id="PF01380">
    <property type="entry name" value="SIS"/>
    <property type="match status" value="2"/>
</dbReference>
<dbReference type="InterPro" id="IPR046348">
    <property type="entry name" value="SIS_dom_sf"/>
</dbReference>
<evidence type="ECO:0000313" key="14">
    <source>
        <dbReference type="EMBL" id="OIR19117.1"/>
    </source>
</evidence>
<evidence type="ECO:0000313" key="15">
    <source>
        <dbReference type="Proteomes" id="UP000183080"/>
    </source>
</evidence>
<dbReference type="InterPro" id="IPR035490">
    <property type="entry name" value="GlmS/FrlB_SIS"/>
</dbReference>
<dbReference type="GO" id="GO:0006002">
    <property type="term" value="P:fructose 6-phosphate metabolic process"/>
    <property type="evidence" value="ECO:0007669"/>
    <property type="project" value="TreeGrafter"/>
</dbReference>
<dbReference type="InterPro" id="IPR017932">
    <property type="entry name" value="GATase_2_dom"/>
</dbReference>
<gene>
    <name evidence="11" type="primary">glmS</name>
    <name evidence="14" type="ORF">BD935_05520</name>
</gene>
<comment type="function">
    <text evidence="10 11">Catalyzes the first step in hexosamine metabolism, converting fructose-6P into glucosamine-6P using glutamine as a nitrogen source.</text>
</comment>
<dbReference type="FunFam" id="3.60.20.10:FF:000006">
    <property type="entry name" value="Glutamine--fructose-6-phosphate aminotransferase [isomerizing]"/>
    <property type="match status" value="1"/>
</dbReference>
<feature type="active site" description="Nucleophile; for GATase activity" evidence="11">
    <location>
        <position position="2"/>
    </location>
</feature>
<organism evidence="14 15">
    <name type="scientific">Marine Group III euryarchaeote CG-Epi1</name>
    <dbReference type="NCBI Taxonomy" id="1888995"/>
    <lineage>
        <taxon>Archaea</taxon>
        <taxon>Methanobacteriati</taxon>
        <taxon>Thermoplasmatota</taxon>
        <taxon>Thermoplasmata</taxon>
        <taxon>Candidatus Thermoprofundales</taxon>
    </lineage>
</organism>
<dbReference type="SUPFAM" id="SSF53697">
    <property type="entry name" value="SIS domain"/>
    <property type="match status" value="1"/>
</dbReference>
<evidence type="ECO:0000256" key="9">
    <source>
        <dbReference type="ARBA" id="ARBA00022962"/>
    </source>
</evidence>
<dbReference type="Pfam" id="PF13522">
    <property type="entry name" value="GATase_6"/>
    <property type="match status" value="1"/>
</dbReference>
<dbReference type="InterPro" id="IPR001347">
    <property type="entry name" value="SIS_dom"/>
</dbReference>
<feature type="domain" description="SIS" evidence="13">
    <location>
        <begin position="273"/>
        <end position="420"/>
    </location>
</feature>
<comment type="catalytic activity">
    <reaction evidence="1 11">
        <text>D-fructose 6-phosphate + L-glutamine = D-glucosamine 6-phosphate + L-glutamate</text>
        <dbReference type="Rhea" id="RHEA:13237"/>
        <dbReference type="ChEBI" id="CHEBI:29985"/>
        <dbReference type="ChEBI" id="CHEBI:58359"/>
        <dbReference type="ChEBI" id="CHEBI:58725"/>
        <dbReference type="ChEBI" id="CHEBI:61527"/>
        <dbReference type="EC" id="2.6.1.16"/>
    </reaction>
</comment>
<evidence type="ECO:0000256" key="2">
    <source>
        <dbReference type="ARBA" id="ARBA00004496"/>
    </source>
</evidence>
<evidence type="ECO:0000256" key="6">
    <source>
        <dbReference type="ARBA" id="ARBA00022576"/>
    </source>
</evidence>
<dbReference type="PROSITE" id="PS51278">
    <property type="entry name" value="GATASE_TYPE_2"/>
    <property type="match status" value="1"/>
</dbReference>
<dbReference type="PROSITE" id="PS51464">
    <property type="entry name" value="SIS"/>
    <property type="match status" value="2"/>
</dbReference>
<evidence type="ECO:0000256" key="7">
    <source>
        <dbReference type="ARBA" id="ARBA00022679"/>
    </source>
</evidence>
<dbReference type="PANTHER" id="PTHR10937">
    <property type="entry name" value="GLUCOSAMINE--FRUCTOSE-6-PHOSPHATE AMINOTRANSFERASE, ISOMERIZING"/>
    <property type="match status" value="1"/>
</dbReference>
<dbReference type="GO" id="GO:0097367">
    <property type="term" value="F:carbohydrate derivative binding"/>
    <property type="evidence" value="ECO:0007669"/>
    <property type="project" value="InterPro"/>
</dbReference>
<dbReference type="CDD" id="cd00714">
    <property type="entry name" value="GFAT"/>
    <property type="match status" value="1"/>
</dbReference>
<dbReference type="Gene3D" id="3.40.50.10490">
    <property type="entry name" value="Glucose-6-phosphate isomerase like protein, domain 1"/>
    <property type="match status" value="2"/>
</dbReference>
<dbReference type="FunFam" id="3.40.50.10490:FF:000001">
    <property type="entry name" value="Glutamine--fructose-6-phosphate aminotransferase [isomerizing]"/>
    <property type="match status" value="1"/>
</dbReference>
<dbReference type="NCBIfam" id="NF001484">
    <property type="entry name" value="PRK00331.1"/>
    <property type="match status" value="1"/>
</dbReference>
<evidence type="ECO:0000256" key="3">
    <source>
        <dbReference type="ARBA" id="ARBA00012916"/>
    </source>
</evidence>
<dbReference type="GO" id="GO:0004360">
    <property type="term" value="F:glutamine-fructose-6-phosphate transaminase (isomerizing) activity"/>
    <property type="evidence" value="ECO:0007669"/>
    <property type="project" value="UniProtKB-UniRule"/>
</dbReference>
<feature type="domain" description="Glutamine amidotransferase type-2" evidence="12">
    <location>
        <begin position="2"/>
        <end position="222"/>
    </location>
</feature>
<dbReference type="EMBL" id="MIZA01000017">
    <property type="protein sequence ID" value="OIR19117.1"/>
    <property type="molecule type" value="Genomic_DNA"/>
</dbReference>
<dbReference type="InterPro" id="IPR029055">
    <property type="entry name" value="Ntn_hydrolases_N"/>
</dbReference>
<dbReference type="PANTHER" id="PTHR10937:SF0">
    <property type="entry name" value="GLUTAMINE--FRUCTOSE-6-PHOSPHATE TRANSAMINASE (ISOMERIZING)"/>
    <property type="match status" value="1"/>
</dbReference>
<dbReference type="GO" id="GO:0006047">
    <property type="term" value="P:UDP-N-acetylglucosamine metabolic process"/>
    <property type="evidence" value="ECO:0007669"/>
    <property type="project" value="TreeGrafter"/>
</dbReference>
<dbReference type="GO" id="GO:0005829">
    <property type="term" value="C:cytosol"/>
    <property type="evidence" value="ECO:0007669"/>
    <property type="project" value="TreeGrafter"/>
</dbReference>